<name>A0A1Y2DRA6_9PEZI</name>
<proteinExistence type="predicted"/>
<dbReference type="RefSeq" id="XP_040713844.1">
    <property type="nucleotide sequence ID" value="XM_040856393.1"/>
</dbReference>
<evidence type="ECO:0000256" key="4">
    <source>
        <dbReference type="ARBA" id="ARBA00022777"/>
    </source>
</evidence>
<dbReference type="EMBL" id="MCFJ01000010">
    <property type="protein sequence ID" value="ORY61767.1"/>
    <property type="molecule type" value="Genomic_DNA"/>
</dbReference>
<keyword evidence="3" id="KW-0547">Nucleotide-binding</keyword>
<keyword evidence="2" id="KW-0808">Transferase</keyword>
<dbReference type="InterPro" id="IPR000719">
    <property type="entry name" value="Prot_kinase_dom"/>
</dbReference>
<keyword evidence="4 7" id="KW-0418">Kinase</keyword>
<gene>
    <name evidence="7" type="ORF">BCR38DRAFT_348003</name>
</gene>
<dbReference type="GO" id="GO:0004674">
    <property type="term" value="F:protein serine/threonine kinase activity"/>
    <property type="evidence" value="ECO:0007669"/>
    <property type="project" value="UniProtKB-KW"/>
</dbReference>
<keyword evidence="8" id="KW-1185">Reference proteome</keyword>
<dbReference type="InParanoid" id="A0A1Y2DRA6"/>
<evidence type="ECO:0000256" key="3">
    <source>
        <dbReference type="ARBA" id="ARBA00022741"/>
    </source>
</evidence>
<sequence>MIQQPLVSDLVHDSKIETVLDGNVAQHTYYSSGQSARERIVRRKETWVRDGSTAFLGQGAYGTVFRERCDQRLRAVKAIKKCVVVGEELDYARELEAIIKFSHPKYSHCFVRSYGWFESADSVFITMEYLRHGDLQKRLTQPLPEGQARQIIAQVLEGLQHMHNNGFVHRELKPGNIMIVTPGPEWFVKITDFGISKRRQECATTLHTLQRGAFGFAAPEALGLGSDDSRASYTFAVDMWSLGAVTYKILTSVAPFQSLVDLFRYATGILDFPLSELYTHNITKTAQDLVLTLMSPQPNRRPSASAASGHLWFTSDIGDLPRHELEL</sequence>
<dbReference type="GO" id="GO:0005524">
    <property type="term" value="F:ATP binding"/>
    <property type="evidence" value="ECO:0007669"/>
    <property type="project" value="UniProtKB-KW"/>
</dbReference>
<dbReference type="PANTHER" id="PTHR24349">
    <property type="entry name" value="SERINE/THREONINE-PROTEIN KINASE"/>
    <property type="match status" value="1"/>
</dbReference>
<comment type="caution">
    <text evidence="7">The sequence shown here is derived from an EMBL/GenBank/DDBJ whole genome shotgun (WGS) entry which is preliminary data.</text>
</comment>
<reference evidence="7 8" key="1">
    <citation type="submission" date="2016-07" db="EMBL/GenBank/DDBJ databases">
        <title>Pervasive Adenine N6-methylation of Active Genes in Fungi.</title>
        <authorList>
            <consortium name="DOE Joint Genome Institute"/>
            <person name="Mondo S.J."/>
            <person name="Dannebaum R.O."/>
            <person name="Kuo R.C."/>
            <person name="Labutti K."/>
            <person name="Haridas S."/>
            <person name="Kuo A."/>
            <person name="Salamov A."/>
            <person name="Ahrendt S.R."/>
            <person name="Lipzen A."/>
            <person name="Sullivan W."/>
            <person name="Andreopoulos W.B."/>
            <person name="Clum A."/>
            <person name="Lindquist E."/>
            <person name="Daum C."/>
            <person name="Ramamoorthy G.K."/>
            <person name="Gryganskyi A."/>
            <person name="Culley D."/>
            <person name="Magnuson J.K."/>
            <person name="James T.Y."/>
            <person name="O'Malley M.A."/>
            <person name="Stajich J.E."/>
            <person name="Spatafora J.W."/>
            <person name="Visel A."/>
            <person name="Grigoriev I.V."/>
        </authorList>
    </citation>
    <scope>NUCLEOTIDE SEQUENCE [LARGE SCALE GENOMIC DNA]</scope>
    <source>
        <strain evidence="7 8">CBS 129021</strain>
    </source>
</reference>
<dbReference type="InterPro" id="IPR011009">
    <property type="entry name" value="Kinase-like_dom_sf"/>
</dbReference>
<protein>
    <submittedName>
        <fullName evidence="7">Kinase-like domain-containing protein</fullName>
    </submittedName>
</protein>
<dbReference type="STRING" id="1141098.A0A1Y2DRA6"/>
<feature type="domain" description="Protein kinase" evidence="6">
    <location>
        <begin position="50"/>
        <end position="313"/>
    </location>
</feature>
<evidence type="ECO:0000256" key="2">
    <source>
        <dbReference type="ARBA" id="ARBA00022679"/>
    </source>
</evidence>
<dbReference type="GeneID" id="63772605"/>
<dbReference type="InterPro" id="IPR050205">
    <property type="entry name" value="CDPK_Ser/Thr_kinases"/>
</dbReference>
<evidence type="ECO:0000313" key="8">
    <source>
        <dbReference type="Proteomes" id="UP000193689"/>
    </source>
</evidence>
<dbReference type="Proteomes" id="UP000193689">
    <property type="component" value="Unassembled WGS sequence"/>
</dbReference>
<keyword evidence="5" id="KW-0067">ATP-binding</keyword>
<dbReference type="PROSITE" id="PS50011">
    <property type="entry name" value="PROTEIN_KINASE_DOM"/>
    <property type="match status" value="1"/>
</dbReference>
<evidence type="ECO:0000313" key="7">
    <source>
        <dbReference type="EMBL" id="ORY61767.1"/>
    </source>
</evidence>
<dbReference type="OrthoDB" id="10252171at2759"/>
<accession>A0A1Y2DRA6</accession>
<dbReference type="AlphaFoldDB" id="A0A1Y2DRA6"/>
<organism evidence="7 8">
    <name type="scientific">Pseudomassariella vexata</name>
    <dbReference type="NCBI Taxonomy" id="1141098"/>
    <lineage>
        <taxon>Eukaryota</taxon>
        <taxon>Fungi</taxon>
        <taxon>Dikarya</taxon>
        <taxon>Ascomycota</taxon>
        <taxon>Pezizomycotina</taxon>
        <taxon>Sordariomycetes</taxon>
        <taxon>Xylariomycetidae</taxon>
        <taxon>Amphisphaeriales</taxon>
        <taxon>Pseudomassariaceae</taxon>
        <taxon>Pseudomassariella</taxon>
    </lineage>
</organism>
<dbReference type="Gene3D" id="1.10.510.10">
    <property type="entry name" value="Transferase(Phosphotransferase) domain 1"/>
    <property type="match status" value="1"/>
</dbReference>
<dbReference type="SUPFAM" id="SSF56112">
    <property type="entry name" value="Protein kinase-like (PK-like)"/>
    <property type="match status" value="1"/>
</dbReference>
<dbReference type="Pfam" id="PF00069">
    <property type="entry name" value="Pkinase"/>
    <property type="match status" value="1"/>
</dbReference>
<evidence type="ECO:0000259" key="6">
    <source>
        <dbReference type="PROSITE" id="PS50011"/>
    </source>
</evidence>
<evidence type="ECO:0000256" key="1">
    <source>
        <dbReference type="ARBA" id="ARBA00022527"/>
    </source>
</evidence>
<evidence type="ECO:0000256" key="5">
    <source>
        <dbReference type="ARBA" id="ARBA00022840"/>
    </source>
</evidence>
<keyword evidence="1" id="KW-0723">Serine/threonine-protein kinase</keyword>